<sequence length="108" mass="11777">MALSKWEGTRPAAIINEIRGLTKCKQAFRLEFVLNQPDQALETEVAVKDLDLDLARHLVAVMAFAIVDDTDGTEDDELPGIPATVQKGCTTEATPHEEDGVRDSTVGR</sequence>
<evidence type="ECO:0000256" key="1">
    <source>
        <dbReference type="SAM" id="MobiDB-lite"/>
    </source>
</evidence>
<gene>
    <name evidence="2" type="ORF">PIB30_023687</name>
</gene>
<organism evidence="2 3">
    <name type="scientific">Stylosanthes scabra</name>
    <dbReference type="NCBI Taxonomy" id="79078"/>
    <lineage>
        <taxon>Eukaryota</taxon>
        <taxon>Viridiplantae</taxon>
        <taxon>Streptophyta</taxon>
        <taxon>Embryophyta</taxon>
        <taxon>Tracheophyta</taxon>
        <taxon>Spermatophyta</taxon>
        <taxon>Magnoliopsida</taxon>
        <taxon>eudicotyledons</taxon>
        <taxon>Gunneridae</taxon>
        <taxon>Pentapetalae</taxon>
        <taxon>rosids</taxon>
        <taxon>fabids</taxon>
        <taxon>Fabales</taxon>
        <taxon>Fabaceae</taxon>
        <taxon>Papilionoideae</taxon>
        <taxon>50 kb inversion clade</taxon>
        <taxon>dalbergioids sensu lato</taxon>
        <taxon>Dalbergieae</taxon>
        <taxon>Pterocarpus clade</taxon>
        <taxon>Stylosanthes</taxon>
    </lineage>
</organism>
<accession>A0ABU6T9U9</accession>
<evidence type="ECO:0000313" key="3">
    <source>
        <dbReference type="Proteomes" id="UP001341840"/>
    </source>
</evidence>
<comment type="caution">
    <text evidence="2">The sequence shown here is derived from an EMBL/GenBank/DDBJ whole genome shotgun (WGS) entry which is preliminary data.</text>
</comment>
<keyword evidence="3" id="KW-1185">Reference proteome</keyword>
<feature type="region of interest" description="Disordered" evidence="1">
    <location>
        <begin position="72"/>
        <end position="108"/>
    </location>
</feature>
<proteinExistence type="predicted"/>
<protein>
    <submittedName>
        <fullName evidence="2">Uncharacterized protein</fullName>
    </submittedName>
</protein>
<evidence type="ECO:0000313" key="2">
    <source>
        <dbReference type="EMBL" id="MED6145289.1"/>
    </source>
</evidence>
<dbReference type="Proteomes" id="UP001341840">
    <property type="component" value="Unassembled WGS sequence"/>
</dbReference>
<dbReference type="EMBL" id="JASCZI010090704">
    <property type="protein sequence ID" value="MED6145289.1"/>
    <property type="molecule type" value="Genomic_DNA"/>
</dbReference>
<name>A0ABU6T9U9_9FABA</name>
<reference evidence="2 3" key="1">
    <citation type="journal article" date="2023" name="Plants (Basel)">
        <title>Bridging the Gap: Combining Genomics and Transcriptomics Approaches to Understand Stylosanthes scabra, an Orphan Legume from the Brazilian Caatinga.</title>
        <authorList>
            <person name="Ferreira-Neto J.R.C."/>
            <person name="da Silva M.D."/>
            <person name="Binneck E."/>
            <person name="de Melo N.F."/>
            <person name="da Silva R.H."/>
            <person name="de Melo A.L.T.M."/>
            <person name="Pandolfi V."/>
            <person name="Bustamante F.O."/>
            <person name="Brasileiro-Vidal A.C."/>
            <person name="Benko-Iseppon A.M."/>
        </authorList>
    </citation>
    <scope>NUCLEOTIDE SEQUENCE [LARGE SCALE GENOMIC DNA]</scope>
    <source>
        <tissue evidence="2">Leaves</tissue>
    </source>
</reference>